<reference evidence="7 8" key="1">
    <citation type="submission" date="2013-01" db="EMBL/GenBank/DDBJ databases">
        <title>The Genome Sequence of Clostridium clostridioforme 90A8.</title>
        <authorList>
            <consortium name="The Broad Institute Genome Sequencing Platform"/>
            <person name="Earl A."/>
            <person name="Ward D."/>
            <person name="Feldgarden M."/>
            <person name="Gevers D."/>
            <person name="Courvalin P."/>
            <person name="Lambert T."/>
            <person name="Walker B."/>
            <person name="Young S.K."/>
            <person name="Zeng Q."/>
            <person name="Gargeya S."/>
            <person name="Fitzgerald M."/>
            <person name="Haas B."/>
            <person name="Abouelleil A."/>
            <person name="Alvarado L."/>
            <person name="Arachchi H.M."/>
            <person name="Berlin A.M."/>
            <person name="Chapman S.B."/>
            <person name="Dewar J."/>
            <person name="Goldberg J."/>
            <person name="Griggs A."/>
            <person name="Gujja S."/>
            <person name="Hansen M."/>
            <person name="Howarth C."/>
            <person name="Imamovic A."/>
            <person name="Larimer J."/>
            <person name="McCowan C."/>
            <person name="Murphy C."/>
            <person name="Neiman D."/>
            <person name="Pearson M."/>
            <person name="Priest M."/>
            <person name="Roberts A."/>
            <person name="Saif S."/>
            <person name="Shea T."/>
            <person name="Sisk P."/>
            <person name="Sykes S."/>
            <person name="Wortman J."/>
            <person name="Nusbaum C."/>
            <person name="Birren B."/>
        </authorList>
    </citation>
    <scope>NUCLEOTIDE SEQUENCE [LARGE SCALE GENOMIC DNA]</scope>
    <source>
        <strain evidence="7 8">90A8</strain>
    </source>
</reference>
<dbReference type="Proteomes" id="UP000013085">
    <property type="component" value="Unassembled WGS sequence"/>
</dbReference>
<comment type="subcellular location">
    <subcellularLocation>
        <location evidence="1">Cell membrane</location>
        <topology evidence="1">Multi-pass membrane protein</topology>
    </subcellularLocation>
</comment>
<evidence type="ECO:0000256" key="2">
    <source>
        <dbReference type="ARBA" id="ARBA00022475"/>
    </source>
</evidence>
<accession>A0A0E2HGD8</accession>
<keyword evidence="2" id="KW-1003">Cell membrane</keyword>
<dbReference type="PANTHER" id="PTHR32196">
    <property type="entry name" value="ABC TRANSPORTER PERMEASE PROTEIN YPHD-RELATED-RELATED"/>
    <property type="match status" value="1"/>
</dbReference>
<feature type="transmembrane region" description="Helical" evidence="6">
    <location>
        <begin position="116"/>
        <end position="136"/>
    </location>
</feature>
<dbReference type="HOGENOM" id="CLU_028880_4_0_9"/>
<dbReference type="InterPro" id="IPR001851">
    <property type="entry name" value="ABC_transp_permease"/>
</dbReference>
<feature type="transmembrane region" description="Helical" evidence="6">
    <location>
        <begin position="12"/>
        <end position="32"/>
    </location>
</feature>
<feature type="transmembrane region" description="Helical" evidence="6">
    <location>
        <begin position="210"/>
        <end position="229"/>
    </location>
</feature>
<gene>
    <name evidence="7" type="ORF">HMPREF1090_00606</name>
</gene>
<name>A0A0E2HGD8_9FIRM</name>
<dbReference type="CDD" id="cd06579">
    <property type="entry name" value="TM_PBP1_transp_AraH_like"/>
    <property type="match status" value="1"/>
</dbReference>
<protein>
    <submittedName>
        <fullName evidence="7">Ribose ABC transporter permease</fullName>
    </submittedName>
</protein>
<dbReference type="GO" id="GO:0022857">
    <property type="term" value="F:transmembrane transporter activity"/>
    <property type="evidence" value="ECO:0007669"/>
    <property type="project" value="InterPro"/>
</dbReference>
<evidence type="ECO:0000256" key="5">
    <source>
        <dbReference type="ARBA" id="ARBA00023136"/>
    </source>
</evidence>
<keyword evidence="5 6" id="KW-0472">Membrane</keyword>
<evidence type="ECO:0000313" key="8">
    <source>
        <dbReference type="Proteomes" id="UP000013085"/>
    </source>
</evidence>
<evidence type="ECO:0000256" key="1">
    <source>
        <dbReference type="ARBA" id="ARBA00004651"/>
    </source>
</evidence>
<organism evidence="7 8">
    <name type="scientific">[Clostridium] clostridioforme 90A8</name>
    <dbReference type="NCBI Taxonomy" id="999408"/>
    <lineage>
        <taxon>Bacteria</taxon>
        <taxon>Bacillati</taxon>
        <taxon>Bacillota</taxon>
        <taxon>Clostridia</taxon>
        <taxon>Lachnospirales</taxon>
        <taxon>Lachnospiraceae</taxon>
        <taxon>Enterocloster</taxon>
    </lineage>
</organism>
<dbReference type="PATRIC" id="fig|999408.3.peg.648"/>
<evidence type="ECO:0000256" key="3">
    <source>
        <dbReference type="ARBA" id="ARBA00022692"/>
    </source>
</evidence>
<dbReference type="EMBL" id="AGYR01000005">
    <property type="protein sequence ID" value="ENZ19222.1"/>
    <property type="molecule type" value="Genomic_DNA"/>
</dbReference>
<feature type="transmembrane region" description="Helical" evidence="6">
    <location>
        <begin position="52"/>
        <end position="77"/>
    </location>
</feature>
<evidence type="ECO:0000256" key="6">
    <source>
        <dbReference type="SAM" id="Phobius"/>
    </source>
</evidence>
<keyword evidence="4 6" id="KW-1133">Transmembrane helix</keyword>
<proteinExistence type="predicted"/>
<feature type="transmembrane region" description="Helical" evidence="6">
    <location>
        <begin position="89"/>
        <end position="110"/>
    </location>
</feature>
<keyword evidence="3 6" id="KW-0812">Transmembrane</keyword>
<evidence type="ECO:0000256" key="4">
    <source>
        <dbReference type="ARBA" id="ARBA00022989"/>
    </source>
</evidence>
<dbReference type="RefSeq" id="WP_002586718.1">
    <property type="nucleotide sequence ID" value="NZ_KB850987.1"/>
</dbReference>
<dbReference type="GeneID" id="57962530"/>
<dbReference type="Pfam" id="PF02653">
    <property type="entry name" value="BPD_transp_2"/>
    <property type="match status" value="1"/>
</dbReference>
<feature type="transmembrane region" description="Helical" evidence="6">
    <location>
        <begin position="289"/>
        <end position="308"/>
    </location>
</feature>
<dbReference type="GO" id="GO:0005886">
    <property type="term" value="C:plasma membrane"/>
    <property type="evidence" value="ECO:0007669"/>
    <property type="project" value="UniProtKB-SubCell"/>
</dbReference>
<comment type="caution">
    <text evidence="7">The sequence shown here is derived from an EMBL/GenBank/DDBJ whole genome shotgun (WGS) entry which is preliminary data.</text>
</comment>
<feature type="transmembrane region" description="Helical" evidence="6">
    <location>
        <begin position="157"/>
        <end position="179"/>
    </location>
</feature>
<sequence length="324" mass="33905">MKNMIKKFSRELEVVAALAVIMVVFGVIQPIYFSPSNLLDILDQSVINGLLAIGMTLVIITAGIDLTVGSTLAIVIVSVGNFLVMGLNPFAAVLAGAAIGFCLGLVNGILVAKMKLQPFVATLGMMSVYRGVAYLITGGWPVLNIPQNFRDIMDGDVIGTLSSSMILFLVVTVIAYILLKHTKFGTYLYSIGSNEEATRLSGVNVDFNKIMSYAICGVCVAFAGMVMLAKLGTGEPAAGASYETNAIAAAAIGGTSLAGGKGSIIGTFLGAILLQALKVGLVVCGVDTFWQYIATGLIIVFAVYVDVIQGKLAAMRLNKKAKAE</sequence>
<dbReference type="AlphaFoldDB" id="A0A0E2HGD8"/>
<evidence type="ECO:0000313" key="7">
    <source>
        <dbReference type="EMBL" id="ENZ19222.1"/>
    </source>
</evidence>